<dbReference type="Pfam" id="PF00702">
    <property type="entry name" value="Hydrolase"/>
    <property type="match status" value="1"/>
</dbReference>
<dbReference type="RefSeq" id="WP_240984577.1">
    <property type="nucleotide sequence ID" value="NZ_CDGJ01000064.1"/>
</dbReference>
<dbReference type="PANTHER" id="PTHR43316:SF3">
    <property type="entry name" value="HALOACID DEHALOGENASE, TYPE II (AFU_ORTHOLOGUE AFUA_2G07750)-RELATED"/>
    <property type="match status" value="1"/>
</dbReference>
<evidence type="ECO:0000256" key="1">
    <source>
        <dbReference type="ARBA" id="ARBA00022801"/>
    </source>
</evidence>
<dbReference type="Gene3D" id="3.40.50.1000">
    <property type="entry name" value="HAD superfamily/HAD-like"/>
    <property type="match status" value="1"/>
</dbReference>
<proteinExistence type="predicted"/>
<dbReference type="Proteomes" id="UP001071230">
    <property type="component" value="Unassembled WGS sequence"/>
</dbReference>
<dbReference type="Proteomes" id="UP000836597">
    <property type="component" value="Chromosome"/>
</dbReference>
<dbReference type="GO" id="GO:0016787">
    <property type="term" value="F:hydrolase activity"/>
    <property type="evidence" value="ECO:0007669"/>
    <property type="project" value="UniProtKB-KW"/>
</dbReference>
<sequence>MIRAILFDLDGTLSFMDNEEFMRNYVGLLVPRFSHLYSPDKFAKQLMRSTDLMVKEPKPGRTNLQTFFDDFSKAVGISFSVLWPIFEEYYEHDFPNLEYLVEANPEGEKVVETALQQGYLAAVAANPVMPLKAIKERIRWAGLTPEQFKVIPSIEEFHFCKPHPGFFSELAETLAVEPTQCLMVGNHPVEDLAARQVGMKTFLLETGVAAAAETDYRGDLSELTELLLLGNL</sequence>
<dbReference type="EMBL" id="LR746496">
    <property type="protein sequence ID" value="CAA7601000.1"/>
    <property type="molecule type" value="Genomic_DNA"/>
</dbReference>
<dbReference type="AlphaFoldDB" id="A0A8S0X4Q8"/>
<name>A0A8S0X4Q8_9FIRM</name>
<dbReference type="InterPro" id="IPR006439">
    <property type="entry name" value="HAD-SF_hydro_IA"/>
</dbReference>
<dbReference type="PRINTS" id="PR00413">
    <property type="entry name" value="HADHALOGNASE"/>
</dbReference>
<protein>
    <submittedName>
        <fullName evidence="3">Haloacid dehalogenase domain protein hydrolase</fullName>
    </submittedName>
    <submittedName>
        <fullName evidence="2">Haloacid dehalogenase/epoxide hydrolase family signature</fullName>
        <ecNumber evidence="2">3.-.-.-</ecNumber>
    </submittedName>
</protein>
<keyword evidence="4" id="KW-1185">Reference proteome</keyword>
<dbReference type="InterPro" id="IPR023214">
    <property type="entry name" value="HAD_sf"/>
</dbReference>
<evidence type="ECO:0000313" key="4">
    <source>
        <dbReference type="Proteomes" id="UP001071230"/>
    </source>
</evidence>
<organism evidence="2">
    <name type="scientific">Acididesulfobacillus acetoxydans</name>
    <dbReference type="NCBI Taxonomy" id="1561005"/>
    <lineage>
        <taxon>Bacteria</taxon>
        <taxon>Bacillati</taxon>
        <taxon>Bacillota</taxon>
        <taxon>Clostridia</taxon>
        <taxon>Eubacteriales</taxon>
        <taxon>Peptococcaceae</taxon>
        <taxon>Acididesulfobacillus</taxon>
    </lineage>
</organism>
<reference evidence="2" key="2">
    <citation type="submission" date="2020-01" db="EMBL/GenBank/DDBJ databases">
        <authorList>
            <person name="Hornung B."/>
        </authorList>
    </citation>
    <scope>NUCLEOTIDE SEQUENCE</scope>
    <source>
        <strain evidence="2">PacBioINE</strain>
    </source>
</reference>
<gene>
    <name evidence="2" type="ORF">DEACI_1653</name>
    <name evidence="3" type="ORF">DEACI_2189</name>
</gene>
<dbReference type="EMBL" id="CDGJ01000064">
    <property type="protein sequence ID" value="CEJ07723.1"/>
    <property type="molecule type" value="Genomic_DNA"/>
</dbReference>
<dbReference type="InterPro" id="IPR036412">
    <property type="entry name" value="HAD-like_sf"/>
</dbReference>
<dbReference type="InterPro" id="IPR051540">
    <property type="entry name" value="S-2-haloacid_dehalogenase"/>
</dbReference>
<evidence type="ECO:0000313" key="2">
    <source>
        <dbReference type="EMBL" id="CAA7601000.1"/>
    </source>
</evidence>
<dbReference type="SFLD" id="SFLDS00003">
    <property type="entry name" value="Haloacid_Dehalogenase"/>
    <property type="match status" value="1"/>
</dbReference>
<dbReference type="SFLD" id="SFLDG01129">
    <property type="entry name" value="C1.5:_HAD__Beta-PGM__Phosphata"/>
    <property type="match status" value="1"/>
</dbReference>
<keyword evidence="1 2" id="KW-0378">Hydrolase</keyword>
<evidence type="ECO:0000313" key="3">
    <source>
        <dbReference type="EMBL" id="CEJ07723.1"/>
    </source>
</evidence>
<dbReference type="KEGG" id="aacx:DEACI_1653"/>
<accession>A0A8S0X4Q8</accession>
<dbReference type="PANTHER" id="PTHR43316">
    <property type="entry name" value="HYDROLASE, HALOACID DELAHOGENASE-RELATED"/>
    <property type="match status" value="1"/>
</dbReference>
<dbReference type="SUPFAM" id="SSF56784">
    <property type="entry name" value="HAD-like"/>
    <property type="match status" value="1"/>
</dbReference>
<reference evidence="3" key="1">
    <citation type="submission" date="2014-11" db="EMBL/GenBank/DDBJ databases">
        <authorList>
            <person name="Hornung B.V."/>
        </authorList>
    </citation>
    <scope>NUCLEOTIDE SEQUENCE</scope>
    <source>
        <strain evidence="3">INE</strain>
    </source>
</reference>
<dbReference type="EC" id="3.-.-.-" evidence="2"/>